<reference evidence="1" key="1">
    <citation type="submission" date="2023-10" db="EMBL/GenBank/DDBJ databases">
        <title>Genome assemblies of two species of porcelain crab, Petrolisthes cinctipes and Petrolisthes manimaculis (Anomura: Porcellanidae).</title>
        <authorList>
            <person name="Angst P."/>
        </authorList>
    </citation>
    <scope>NUCLEOTIDE SEQUENCE</scope>
    <source>
        <strain evidence="1">PB745_01</strain>
        <tissue evidence="1">Gill</tissue>
    </source>
</reference>
<dbReference type="EMBL" id="JAWQEG010000218">
    <property type="protein sequence ID" value="KAK3893247.1"/>
    <property type="molecule type" value="Genomic_DNA"/>
</dbReference>
<sequence length="94" mass="10966">MEAHLYLSHYINLSLLNRAQMKSPHLRREREFHHYPPPAVLQFFHNYEEFSSQSSSTSHSSQFAVPSELFTRLRPLDLPGARPEAADSEFLIVR</sequence>
<accession>A0AAE1GIP5</accession>
<dbReference type="Proteomes" id="UP001286313">
    <property type="component" value="Unassembled WGS sequence"/>
</dbReference>
<keyword evidence="2" id="KW-1185">Reference proteome</keyword>
<comment type="caution">
    <text evidence="1">The sequence shown here is derived from an EMBL/GenBank/DDBJ whole genome shotgun (WGS) entry which is preliminary data.</text>
</comment>
<evidence type="ECO:0000313" key="1">
    <source>
        <dbReference type="EMBL" id="KAK3893247.1"/>
    </source>
</evidence>
<gene>
    <name evidence="1" type="ORF">Pcinc_002933</name>
</gene>
<proteinExistence type="predicted"/>
<protein>
    <submittedName>
        <fullName evidence="1">Uncharacterized protein</fullName>
    </submittedName>
</protein>
<name>A0AAE1GIP5_PETCI</name>
<dbReference type="AlphaFoldDB" id="A0AAE1GIP5"/>
<organism evidence="1 2">
    <name type="scientific">Petrolisthes cinctipes</name>
    <name type="common">Flat porcelain crab</name>
    <dbReference type="NCBI Taxonomy" id="88211"/>
    <lineage>
        <taxon>Eukaryota</taxon>
        <taxon>Metazoa</taxon>
        <taxon>Ecdysozoa</taxon>
        <taxon>Arthropoda</taxon>
        <taxon>Crustacea</taxon>
        <taxon>Multicrustacea</taxon>
        <taxon>Malacostraca</taxon>
        <taxon>Eumalacostraca</taxon>
        <taxon>Eucarida</taxon>
        <taxon>Decapoda</taxon>
        <taxon>Pleocyemata</taxon>
        <taxon>Anomura</taxon>
        <taxon>Galatheoidea</taxon>
        <taxon>Porcellanidae</taxon>
        <taxon>Petrolisthes</taxon>
    </lineage>
</organism>
<evidence type="ECO:0000313" key="2">
    <source>
        <dbReference type="Proteomes" id="UP001286313"/>
    </source>
</evidence>